<keyword evidence="2" id="KW-1185">Reference proteome</keyword>
<name>A0AAW0JVP8_QUESU</name>
<gene>
    <name evidence="1" type="ORF">CFP56_027952</name>
</gene>
<comment type="caution">
    <text evidence="1">The sequence shown here is derived from an EMBL/GenBank/DDBJ whole genome shotgun (WGS) entry which is preliminary data.</text>
</comment>
<proteinExistence type="predicted"/>
<evidence type="ECO:0000313" key="1">
    <source>
        <dbReference type="EMBL" id="KAK7830775.1"/>
    </source>
</evidence>
<dbReference type="AlphaFoldDB" id="A0AAW0JVP8"/>
<protein>
    <submittedName>
        <fullName evidence="1">Uncharacterized protein</fullName>
    </submittedName>
</protein>
<accession>A0AAW0JVP8</accession>
<sequence length="201" mass="23191">MIQIQTMIHRNIKNYMSKSKQAYFEKEKKKLVNCIKLASEIITRRNTKLVTIFCVILNTFLNRCRVSTITFKGTINGSNRCSEPLTYDWPHRPHPIPQASLKRNNWIICYGFRRVQSIEPNAVSCWSKAEQDLTSSFMCNIAKESCNLTFRIINRSNPTKVIKCSESFKKSCSGIEVLSSTTSISLINYPIEEFLCHNISH</sequence>
<reference evidence="1 2" key="1">
    <citation type="journal article" date="2018" name="Sci. Data">
        <title>The draft genome sequence of cork oak.</title>
        <authorList>
            <person name="Ramos A.M."/>
            <person name="Usie A."/>
            <person name="Barbosa P."/>
            <person name="Barros P.M."/>
            <person name="Capote T."/>
            <person name="Chaves I."/>
            <person name="Simoes F."/>
            <person name="Abreu I."/>
            <person name="Carrasquinho I."/>
            <person name="Faro C."/>
            <person name="Guimaraes J.B."/>
            <person name="Mendonca D."/>
            <person name="Nobrega F."/>
            <person name="Rodrigues L."/>
            <person name="Saibo N.J.M."/>
            <person name="Varela M.C."/>
            <person name="Egas C."/>
            <person name="Matos J."/>
            <person name="Miguel C.M."/>
            <person name="Oliveira M.M."/>
            <person name="Ricardo C.P."/>
            <person name="Goncalves S."/>
        </authorList>
    </citation>
    <scope>NUCLEOTIDE SEQUENCE [LARGE SCALE GENOMIC DNA]</scope>
    <source>
        <strain evidence="2">cv. HL8</strain>
    </source>
</reference>
<dbReference type="Proteomes" id="UP000237347">
    <property type="component" value="Unassembled WGS sequence"/>
</dbReference>
<dbReference type="EMBL" id="PKMF04000456">
    <property type="protein sequence ID" value="KAK7830775.1"/>
    <property type="molecule type" value="Genomic_DNA"/>
</dbReference>
<evidence type="ECO:0000313" key="2">
    <source>
        <dbReference type="Proteomes" id="UP000237347"/>
    </source>
</evidence>
<organism evidence="1 2">
    <name type="scientific">Quercus suber</name>
    <name type="common">Cork oak</name>
    <dbReference type="NCBI Taxonomy" id="58331"/>
    <lineage>
        <taxon>Eukaryota</taxon>
        <taxon>Viridiplantae</taxon>
        <taxon>Streptophyta</taxon>
        <taxon>Embryophyta</taxon>
        <taxon>Tracheophyta</taxon>
        <taxon>Spermatophyta</taxon>
        <taxon>Magnoliopsida</taxon>
        <taxon>eudicotyledons</taxon>
        <taxon>Gunneridae</taxon>
        <taxon>Pentapetalae</taxon>
        <taxon>rosids</taxon>
        <taxon>fabids</taxon>
        <taxon>Fagales</taxon>
        <taxon>Fagaceae</taxon>
        <taxon>Quercus</taxon>
    </lineage>
</organism>